<keyword evidence="1" id="KW-0812">Transmembrane</keyword>
<keyword evidence="1" id="KW-1133">Transmembrane helix</keyword>
<dbReference type="EMBL" id="OIVN01000300">
    <property type="protein sequence ID" value="SPC77899.1"/>
    <property type="molecule type" value="Genomic_DNA"/>
</dbReference>
<protein>
    <submittedName>
        <fullName evidence="2">Uncharacterized protein</fullName>
    </submittedName>
</protein>
<accession>A0A2N9ETL3</accession>
<evidence type="ECO:0000256" key="1">
    <source>
        <dbReference type="SAM" id="Phobius"/>
    </source>
</evidence>
<proteinExistence type="predicted"/>
<dbReference type="SUPFAM" id="SSF53590">
    <property type="entry name" value="Nucleoside hydrolase"/>
    <property type="match status" value="1"/>
</dbReference>
<dbReference type="PANTHER" id="PTHR46692">
    <property type="entry name" value="INOSINE-URIDINE PREFERRING NUCLEOSIDE HYDROLASE FAMILY PROTEIN"/>
    <property type="match status" value="1"/>
</dbReference>
<feature type="transmembrane region" description="Helical" evidence="1">
    <location>
        <begin position="6"/>
        <end position="25"/>
    </location>
</feature>
<dbReference type="PANTHER" id="PTHR46692:SF1">
    <property type="entry name" value="NUCLEOSIDE HYDROLASE 3-RELATED"/>
    <property type="match status" value="1"/>
</dbReference>
<name>A0A2N9ETL3_FAGSY</name>
<dbReference type="Gene3D" id="3.90.245.10">
    <property type="entry name" value="Ribonucleoside hydrolase-like"/>
    <property type="match status" value="1"/>
</dbReference>
<dbReference type="GO" id="GO:0016799">
    <property type="term" value="F:hydrolase activity, hydrolyzing N-glycosyl compounds"/>
    <property type="evidence" value="ECO:0007669"/>
    <property type="project" value="InterPro"/>
</dbReference>
<dbReference type="InterPro" id="IPR036452">
    <property type="entry name" value="Ribo_hydro-like"/>
</dbReference>
<keyword evidence="1" id="KW-0472">Membrane</keyword>
<evidence type="ECO:0000313" key="2">
    <source>
        <dbReference type="EMBL" id="SPC77899.1"/>
    </source>
</evidence>
<dbReference type="AlphaFoldDB" id="A0A2N9ETL3"/>
<gene>
    <name evidence="2" type="ORF">FSB_LOCUS5781</name>
</gene>
<reference evidence="2" key="1">
    <citation type="submission" date="2018-02" db="EMBL/GenBank/DDBJ databases">
        <authorList>
            <person name="Cohen D.B."/>
            <person name="Kent A.D."/>
        </authorList>
    </citation>
    <scope>NUCLEOTIDE SEQUENCE</scope>
</reference>
<organism evidence="2">
    <name type="scientific">Fagus sylvatica</name>
    <name type="common">Beechnut</name>
    <dbReference type="NCBI Taxonomy" id="28930"/>
    <lineage>
        <taxon>Eukaryota</taxon>
        <taxon>Viridiplantae</taxon>
        <taxon>Streptophyta</taxon>
        <taxon>Embryophyta</taxon>
        <taxon>Tracheophyta</taxon>
        <taxon>Spermatophyta</taxon>
        <taxon>Magnoliopsida</taxon>
        <taxon>eudicotyledons</taxon>
        <taxon>Gunneridae</taxon>
        <taxon>Pentapetalae</taxon>
        <taxon>rosids</taxon>
        <taxon>fabids</taxon>
        <taxon>Fagales</taxon>
        <taxon>Fagaceae</taxon>
        <taxon>Fagus</taxon>
    </lineage>
</organism>
<sequence length="177" mass="19853">MLLQRNFWVVVLWIIGVVVVGANLYTVEGLPHRILLDTDVDTDDLFALLYLLKQNRSEFEVEAVTINVNAWTNSGHSVNQVYDILYMMGRDDIAVGVGGDGGILEAGTILPNVGGYLPVNNLRAIMALKEEFKLEIPDKEANKIDSSNLAIEYIYNHPLATHRQPVIFFLIELNLEQ</sequence>